<evidence type="ECO:0000313" key="9">
    <source>
        <dbReference type="EMBL" id="RLC37675.1"/>
    </source>
</evidence>
<evidence type="ECO:0000256" key="4">
    <source>
        <dbReference type="ARBA" id="ARBA00022692"/>
    </source>
</evidence>
<sequence>MNNLIDIPWPEILTPLAGALLVSLIGTPILIRLAKRWKIFDWPGGRRIHTRPTPRLGGIVLYLAVIVTLLFVFGFDPRMYGLLIGVSLMFGLGLLDDIYQLPPIFKLLAQLLIASIIVMFGITIGNLTNPLGGTILLPPALDVLLTIIWILLIVNTINWLDGLDGLAAGVSAIASLILIVLSLFAIVNQPETATVAAIVLGASVGFLFYNWHPAKIFMGDSGSYILGFMLATIAIISGGKLATAALVLGLPILDLFWAVFRRIWRGRAPWQADKEHLHHRLLEVGLSQPTVVLILYAFAIVFGMIALLSGPTIKMVAFILAVLVMVTIVKIIISRQKRSRE</sequence>
<feature type="transmembrane region" description="Helical" evidence="8">
    <location>
        <begin position="12"/>
        <end position="34"/>
    </location>
</feature>
<evidence type="ECO:0000256" key="5">
    <source>
        <dbReference type="ARBA" id="ARBA00022989"/>
    </source>
</evidence>
<dbReference type="PANTHER" id="PTHR22926">
    <property type="entry name" value="PHOSPHO-N-ACETYLMURAMOYL-PENTAPEPTIDE-TRANSFERASE"/>
    <property type="match status" value="1"/>
</dbReference>
<protein>
    <submittedName>
        <fullName evidence="9">Undecaprenyl/decaprenyl-phosphate alpha-N-acetylglucosaminyl 1-phosphate transferase</fullName>
    </submittedName>
</protein>
<keyword evidence="2" id="KW-1003">Cell membrane</keyword>
<evidence type="ECO:0000256" key="6">
    <source>
        <dbReference type="ARBA" id="ARBA00023136"/>
    </source>
</evidence>
<proteinExistence type="predicted"/>
<feature type="transmembrane region" description="Helical" evidence="8">
    <location>
        <begin position="216"/>
        <end position="236"/>
    </location>
</feature>
<feature type="transmembrane region" description="Helical" evidence="8">
    <location>
        <begin position="55"/>
        <end position="73"/>
    </location>
</feature>
<feature type="transmembrane region" description="Helical" evidence="8">
    <location>
        <begin position="131"/>
        <end position="154"/>
    </location>
</feature>
<evidence type="ECO:0000256" key="8">
    <source>
        <dbReference type="SAM" id="Phobius"/>
    </source>
</evidence>
<gene>
    <name evidence="9" type="ORF">DRH29_01095</name>
</gene>
<evidence type="ECO:0000256" key="7">
    <source>
        <dbReference type="PIRSR" id="PIRSR600715-1"/>
    </source>
</evidence>
<feature type="transmembrane region" description="Helical" evidence="8">
    <location>
        <begin position="281"/>
        <end position="307"/>
    </location>
</feature>
<dbReference type="GO" id="GO:0046872">
    <property type="term" value="F:metal ion binding"/>
    <property type="evidence" value="ECO:0007669"/>
    <property type="project" value="UniProtKB-KW"/>
</dbReference>
<evidence type="ECO:0000256" key="3">
    <source>
        <dbReference type="ARBA" id="ARBA00022679"/>
    </source>
</evidence>
<accession>A0A420ZDA6</accession>
<keyword evidence="4 8" id="KW-0812">Transmembrane</keyword>
<dbReference type="AlphaFoldDB" id="A0A420ZDA6"/>
<keyword evidence="5 8" id="KW-1133">Transmembrane helix</keyword>
<dbReference type="Pfam" id="PF00953">
    <property type="entry name" value="Glycos_transf_4"/>
    <property type="match status" value="1"/>
</dbReference>
<feature type="transmembrane region" description="Helical" evidence="8">
    <location>
        <begin position="166"/>
        <end position="187"/>
    </location>
</feature>
<dbReference type="EMBL" id="QMNG01000002">
    <property type="protein sequence ID" value="RLC37675.1"/>
    <property type="molecule type" value="Genomic_DNA"/>
</dbReference>
<dbReference type="GO" id="GO:0071555">
    <property type="term" value="P:cell wall organization"/>
    <property type="evidence" value="ECO:0007669"/>
    <property type="project" value="TreeGrafter"/>
</dbReference>
<dbReference type="GO" id="GO:0005886">
    <property type="term" value="C:plasma membrane"/>
    <property type="evidence" value="ECO:0007669"/>
    <property type="project" value="UniProtKB-SubCell"/>
</dbReference>
<reference evidence="9 10" key="1">
    <citation type="submission" date="2018-06" db="EMBL/GenBank/DDBJ databases">
        <title>Extensive metabolic versatility and redundancy in microbially diverse, dynamic hydrothermal sediments.</title>
        <authorList>
            <person name="Dombrowski N."/>
            <person name="Teske A."/>
            <person name="Baker B.J."/>
        </authorList>
    </citation>
    <scope>NUCLEOTIDE SEQUENCE [LARGE SCALE GENOMIC DNA]</scope>
    <source>
        <strain evidence="9">B79_G16</strain>
    </source>
</reference>
<dbReference type="CDD" id="cd06853">
    <property type="entry name" value="GT_WecA_like"/>
    <property type="match status" value="1"/>
</dbReference>
<dbReference type="InterPro" id="IPR000715">
    <property type="entry name" value="Glycosyl_transferase_4"/>
</dbReference>
<comment type="subcellular location">
    <subcellularLocation>
        <location evidence="1">Cell membrane</location>
        <topology evidence="1">Multi-pass membrane protein</topology>
    </subcellularLocation>
</comment>
<feature type="transmembrane region" description="Helical" evidence="8">
    <location>
        <begin position="313"/>
        <end position="333"/>
    </location>
</feature>
<feature type="transmembrane region" description="Helical" evidence="8">
    <location>
        <begin position="242"/>
        <end position="260"/>
    </location>
</feature>
<dbReference type="GO" id="GO:0016780">
    <property type="term" value="F:phosphotransferase activity, for other substituted phosphate groups"/>
    <property type="evidence" value="ECO:0007669"/>
    <property type="project" value="InterPro"/>
</dbReference>
<dbReference type="Proteomes" id="UP000281261">
    <property type="component" value="Unassembled WGS sequence"/>
</dbReference>
<feature type="transmembrane region" description="Helical" evidence="8">
    <location>
        <begin position="107"/>
        <end position="125"/>
    </location>
</feature>
<name>A0A420ZDA6_UNCK3</name>
<comment type="caution">
    <text evidence="9">The sequence shown here is derived from an EMBL/GenBank/DDBJ whole genome shotgun (WGS) entry which is preliminary data.</text>
</comment>
<evidence type="ECO:0000313" key="10">
    <source>
        <dbReference type="Proteomes" id="UP000281261"/>
    </source>
</evidence>
<feature type="binding site" evidence="7">
    <location>
        <position position="220"/>
    </location>
    <ligand>
        <name>Mg(2+)</name>
        <dbReference type="ChEBI" id="CHEBI:18420"/>
    </ligand>
</feature>
<feature type="binding site" evidence="7">
    <location>
        <position position="158"/>
    </location>
    <ligand>
        <name>Mg(2+)</name>
        <dbReference type="ChEBI" id="CHEBI:18420"/>
    </ligand>
</feature>
<feature type="transmembrane region" description="Helical" evidence="8">
    <location>
        <begin position="193"/>
        <end position="209"/>
    </location>
</feature>
<dbReference type="GO" id="GO:0009103">
    <property type="term" value="P:lipopolysaccharide biosynthetic process"/>
    <property type="evidence" value="ECO:0007669"/>
    <property type="project" value="TreeGrafter"/>
</dbReference>
<keyword evidence="6 8" id="KW-0472">Membrane</keyword>
<evidence type="ECO:0000256" key="1">
    <source>
        <dbReference type="ARBA" id="ARBA00004651"/>
    </source>
</evidence>
<keyword evidence="7" id="KW-0479">Metal-binding</keyword>
<comment type="cofactor">
    <cofactor evidence="7">
        <name>Mg(2+)</name>
        <dbReference type="ChEBI" id="CHEBI:18420"/>
    </cofactor>
</comment>
<keyword evidence="7" id="KW-0460">Magnesium</keyword>
<dbReference type="PANTHER" id="PTHR22926:SF3">
    <property type="entry name" value="UNDECAPRENYL-PHOSPHATE ALPHA-N-ACETYLGLUCOSAMINYL 1-PHOSPHATE TRANSFERASE"/>
    <property type="match status" value="1"/>
</dbReference>
<keyword evidence="3 9" id="KW-0808">Transferase</keyword>
<feature type="transmembrane region" description="Helical" evidence="8">
    <location>
        <begin position="79"/>
        <end position="95"/>
    </location>
</feature>
<dbReference type="GO" id="GO:0044038">
    <property type="term" value="P:cell wall macromolecule biosynthetic process"/>
    <property type="evidence" value="ECO:0007669"/>
    <property type="project" value="TreeGrafter"/>
</dbReference>
<organism evidence="9 10">
    <name type="scientific">candidate division Kazan bacterium</name>
    <dbReference type="NCBI Taxonomy" id="2202143"/>
    <lineage>
        <taxon>Bacteria</taxon>
        <taxon>Bacteria division Kazan-3B-28</taxon>
    </lineage>
</organism>
<evidence type="ECO:0000256" key="2">
    <source>
        <dbReference type="ARBA" id="ARBA00022475"/>
    </source>
</evidence>